<feature type="compositionally biased region" description="Low complexity" evidence="7">
    <location>
        <begin position="748"/>
        <end position="760"/>
    </location>
</feature>
<organism evidence="10">
    <name type="scientific">Prasinoderma coloniale</name>
    <dbReference type="NCBI Taxonomy" id="156133"/>
    <lineage>
        <taxon>Eukaryota</taxon>
        <taxon>Viridiplantae</taxon>
        <taxon>Prasinodermophyta</taxon>
        <taxon>Prasinodermophyceae</taxon>
        <taxon>Prasinodermales</taxon>
        <taxon>Prasinodermaceae</taxon>
        <taxon>Prasinoderma</taxon>
    </lineage>
</organism>
<feature type="region of interest" description="Disordered" evidence="7">
    <location>
        <begin position="191"/>
        <end position="216"/>
    </location>
</feature>
<dbReference type="SMART" id="SM00220">
    <property type="entry name" value="S_TKc"/>
    <property type="match status" value="1"/>
</dbReference>
<dbReference type="InterPro" id="IPR000719">
    <property type="entry name" value="Prot_kinase_dom"/>
</dbReference>
<reference evidence="10" key="1">
    <citation type="submission" date="2021-01" db="EMBL/GenBank/DDBJ databases">
        <authorList>
            <person name="Corre E."/>
            <person name="Pelletier E."/>
            <person name="Niang G."/>
            <person name="Scheremetjew M."/>
            <person name="Finn R."/>
            <person name="Kale V."/>
            <person name="Holt S."/>
            <person name="Cochrane G."/>
            <person name="Meng A."/>
            <person name="Brown T."/>
            <person name="Cohen L."/>
        </authorList>
    </citation>
    <scope>NUCLEOTIDE SEQUENCE</scope>
    <source>
        <strain evidence="10">CCMP1413</strain>
    </source>
</reference>
<dbReference type="SUPFAM" id="SSF56112">
    <property type="entry name" value="Protein kinase-like (PK-like)"/>
    <property type="match status" value="1"/>
</dbReference>
<dbReference type="InterPro" id="IPR050205">
    <property type="entry name" value="CDPK_Ser/Thr_kinases"/>
</dbReference>
<keyword evidence="4" id="KW-0418">Kinase</keyword>
<accession>A0A7R9TE50</accession>
<dbReference type="SMART" id="SM00332">
    <property type="entry name" value="PP2Cc"/>
    <property type="match status" value="1"/>
</dbReference>
<dbReference type="InterPro" id="IPR001932">
    <property type="entry name" value="PPM-type_phosphatase-like_dom"/>
</dbReference>
<dbReference type="Gene3D" id="1.10.510.10">
    <property type="entry name" value="Transferase(Phosphotransferase) domain 1"/>
    <property type="match status" value="1"/>
</dbReference>
<dbReference type="PANTHER" id="PTHR24349">
    <property type="entry name" value="SERINE/THREONINE-PROTEIN KINASE"/>
    <property type="match status" value="1"/>
</dbReference>
<feature type="region of interest" description="Disordered" evidence="7">
    <location>
        <begin position="725"/>
        <end position="760"/>
    </location>
</feature>
<dbReference type="GO" id="GO:0005524">
    <property type="term" value="F:ATP binding"/>
    <property type="evidence" value="ECO:0007669"/>
    <property type="project" value="UniProtKB-UniRule"/>
</dbReference>
<evidence type="ECO:0000256" key="4">
    <source>
        <dbReference type="ARBA" id="ARBA00022777"/>
    </source>
</evidence>
<keyword evidence="3 6" id="KW-0547">Nucleotide-binding</keyword>
<dbReference type="GO" id="GO:0004674">
    <property type="term" value="F:protein serine/threonine kinase activity"/>
    <property type="evidence" value="ECO:0007669"/>
    <property type="project" value="UniProtKB-KW"/>
</dbReference>
<sequence length="786" mass="82718">MDSSVPRGAACAACVFVRPVGLAPHFSALEAVAANVGDCRVALLVDGDLHALSVKHTPGAAPAELERVRNAGCAVGRAVDKKGNHHGPLRVYPGGLAVTRALGGSAYAKAVTPIPAVRSVTLPPHCWSRLIVASNGVWSALPQRAVERVLASHGEPAAAARALVAAARMRRPGMDDTTVVVVDIPPMDWNEAGVTGGERTPGMASHSRSRSHLPTKPWPLEAVRPVEHPIGLRAAQDDEASETGREGGGSGLTRTVSDLTMTGEHVRASFASEARGLSGLTVLDEMPSRKVGPPGRLEESYKLGKVLGHGKYGHVYAATTRDAPHREVAVKAVDLRSEVLRRRVCEELDCLVQVSGRHPRVPRVEATFEQCFSGDGVVHVCIVTDRYRGGTLLDYLGSLETLDDTIVATLMGQLLSALAFLHAQHPPIAHRDIKPTNIMIRDGAAEDPQLVLLDFGLATCVGTASHGGRSLNAMAGTRFFQAPEVVAREGYGVSADIWSCGVLLWALLAGMPAPGAPVREAFEIIQRGELPPSTPTNLSDDLRDLLSQMLQPDPSKRVTARNALNHPWLARTREHAHSYAGGKSARPVSPSDLSVVSCESDADLSRRSSNGDFSEGSMHGIQAMQSAAAFEAEALAALRDHLNAHETRTVLRELNLGADMHLGLTEGTTLASDLEDALLEVGCSEAHAAITLLCFRYGNPNMLALSSAKLVAMLGVHAMYATTSSARGEATGDSPPLFGGGRERWRHSSASSAGSSQSSGRAYASTGTYGGAARSFLAGGMAGAAA</sequence>
<evidence type="ECO:0000313" key="10">
    <source>
        <dbReference type="EMBL" id="CAD8233060.1"/>
    </source>
</evidence>
<dbReference type="EMBL" id="HBDZ01003695">
    <property type="protein sequence ID" value="CAD8233060.1"/>
    <property type="molecule type" value="Transcribed_RNA"/>
</dbReference>
<evidence type="ECO:0008006" key="11">
    <source>
        <dbReference type="Google" id="ProtNLM"/>
    </source>
</evidence>
<dbReference type="InterPro" id="IPR017441">
    <property type="entry name" value="Protein_kinase_ATP_BS"/>
</dbReference>
<dbReference type="AlphaFoldDB" id="A0A7R9TE50"/>
<evidence type="ECO:0000256" key="2">
    <source>
        <dbReference type="ARBA" id="ARBA00022679"/>
    </source>
</evidence>
<feature type="domain" description="Protein kinase" evidence="8">
    <location>
        <begin position="301"/>
        <end position="569"/>
    </location>
</feature>
<dbReference type="Pfam" id="PF00069">
    <property type="entry name" value="Pkinase"/>
    <property type="match status" value="1"/>
</dbReference>
<feature type="binding site" evidence="6">
    <location>
        <position position="331"/>
    </location>
    <ligand>
        <name>ATP</name>
        <dbReference type="ChEBI" id="CHEBI:30616"/>
    </ligand>
</feature>
<feature type="region of interest" description="Disordered" evidence="7">
    <location>
        <begin position="234"/>
        <end position="256"/>
    </location>
</feature>
<dbReference type="PROSITE" id="PS50011">
    <property type="entry name" value="PROTEIN_KINASE_DOM"/>
    <property type="match status" value="1"/>
</dbReference>
<gene>
    <name evidence="10" type="ORF">PCOL08062_LOCUS2838</name>
</gene>
<dbReference type="PROSITE" id="PS51746">
    <property type="entry name" value="PPM_2"/>
    <property type="match status" value="1"/>
</dbReference>
<keyword evidence="1" id="KW-0723">Serine/threonine-protein kinase</keyword>
<feature type="domain" description="PPM-type phosphatase" evidence="9">
    <location>
        <begin position="1"/>
        <end position="184"/>
    </location>
</feature>
<evidence type="ECO:0000256" key="5">
    <source>
        <dbReference type="ARBA" id="ARBA00022840"/>
    </source>
</evidence>
<dbReference type="Gene3D" id="3.60.40.10">
    <property type="entry name" value="PPM-type phosphatase domain"/>
    <property type="match status" value="1"/>
</dbReference>
<protein>
    <recommendedName>
        <fullName evidence="11">Protein kinase domain-containing protein</fullName>
    </recommendedName>
</protein>
<evidence type="ECO:0000256" key="7">
    <source>
        <dbReference type="SAM" id="MobiDB-lite"/>
    </source>
</evidence>
<dbReference type="PROSITE" id="PS00108">
    <property type="entry name" value="PROTEIN_KINASE_ST"/>
    <property type="match status" value="1"/>
</dbReference>
<keyword evidence="5 6" id="KW-0067">ATP-binding</keyword>
<evidence type="ECO:0000256" key="1">
    <source>
        <dbReference type="ARBA" id="ARBA00022527"/>
    </source>
</evidence>
<proteinExistence type="predicted"/>
<evidence type="ECO:0000256" key="6">
    <source>
        <dbReference type="PROSITE-ProRule" id="PRU10141"/>
    </source>
</evidence>
<dbReference type="InterPro" id="IPR008271">
    <property type="entry name" value="Ser/Thr_kinase_AS"/>
</dbReference>
<dbReference type="InterPro" id="IPR011009">
    <property type="entry name" value="Kinase-like_dom_sf"/>
</dbReference>
<evidence type="ECO:0000259" key="8">
    <source>
        <dbReference type="PROSITE" id="PS50011"/>
    </source>
</evidence>
<keyword evidence="2" id="KW-0808">Transferase</keyword>
<dbReference type="CDD" id="cd00143">
    <property type="entry name" value="PP2Cc"/>
    <property type="match status" value="1"/>
</dbReference>
<dbReference type="PROSITE" id="PS00107">
    <property type="entry name" value="PROTEIN_KINASE_ATP"/>
    <property type="match status" value="1"/>
</dbReference>
<dbReference type="Pfam" id="PF00481">
    <property type="entry name" value="PP2C"/>
    <property type="match status" value="1"/>
</dbReference>
<dbReference type="InterPro" id="IPR036457">
    <property type="entry name" value="PPM-type-like_dom_sf"/>
</dbReference>
<evidence type="ECO:0000259" key="9">
    <source>
        <dbReference type="PROSITE" id="PS51746"/>
    </source>
</evidence>
<dbReference type="SUPFAM" id="SSF81606">
    <property type="entry name" value="PP2C-like"/>
    <property type="match status" value="1"/>
</dbReference>
<evidence type="ECO:0000256" key="3">
    <source>
        <dbReference type="ARBA" id="ARBA00022741"/>
    </source>
</evidence>
<name>A0A7R9TE50_9VIRI</name>